<proteinExistence type="predicted"/>
<keyword evidence="4" id="KW-1185">Reference proteome</keyword>
<reference evidence="3 4" key="1">
    <citation type="journal article" date="2018" name="IMA Fungus">
        <title>IMA Genome-F 10: Nine draft genome sequences of Claviceps purpurea s.lat., including C. arundinis, C. humidiphila, and C. cf. spartinae, pseudomolecules for the pitch canker pathogen Fusarium circinatum, draft genome of Davidsoniella eucalypti, Grosmannia galeiformis, Quambalaria eucalypti, and Teratosphaeria destructans.</title>
        <authorList>
            <person name="Wingfield B.D."/>
            <person name="Liu M."/>
            <person name="Nguyen H.D."/>
            <person name="Lane F.A."/>
            <person name="Morgan S.W."/>
            <person name="De Vos L."/>
            <person name="Wilken P.M."/>
            <person name="Duong T.A."/>
            <person name="Aylward J."/>
            <person name="Coetzee M.P."/>
            <person name="Dadej K."/>
            <person name="De Beer Z.W."/>
            <person name="Findlay W."/>
            <person name="Havenga M."/>
            <person name="Kolarik M."/>
            <person name="Menzies J.G."/>
            <person name="Naidoo K."/>
            <person name="Pochopski O."/>
            <person name="Shoukouhi P."/>
            <person name="Santana Q.C."/>
            <person name="Seifert K.A."/>
            <person name="Soal N."/>
            <person name="Steenkamp E.T."/>
            <person name="Tatham C.T."/>
            <person name="van der Nest M.A."/>
            <person name="Wingfield M.J."/>
        </authorList>
    </citation>
    <scope>NUCLEOTIDE SEQUENCE [LARGE SCALE GENOMIC DNA]</scope>
    <source>
        <strain evidence="3">CMW44962</strain>
    </source>
</reference>
<dbReference type="EMBL" id="RIBY02000668">
    <property type="protein sequence ID" value="KAH9838867.1"/>
    <property type="molecule type" value="Genomic_DNA"/>
</dbReference>
<keyword evidence="2" id="KW-0732">Signal</keyword>
<name>A0A9W7SXG7_9PEZI</name>
<feature type="region of interest" description="Disordered" evidence="1">
    <location>
        <begin position="23"/>
        <end position="65"/>
    </location>
</feature>
<feature type="signal peptide" evidence="2">
    <location>
        <begin position="1"/>
        <end position="20"/>
    </location>
</feature>
<gene>
    <name evidence="3" type="ORF">Tdes44962_MAKER01718</name>
</gene>
<evidence type="ECO:0000313" key="4">
    <source>
        <dbReference type="Proteomes" id="UP001138500"/>
    </source>
</evidence>
<feature type="compositionally biased region" description="Basic and acidic residues" evidence="1">
    <location>
        <begin position="33"/>
        <end position="54"/>
    </location>
</feature>
<protein>
    <submittedName>
        <fullName evidence="3">Uncharacterized protein</fullName>
    </submittedName>
</protein>
<sequence>MKSTRVLSAILAVFVLRASAAPANQDVAPRSARALDADPVYEKPERELDGRDLDADPFPGKPKRALDDKILDADELYAKPRGVGRRRLQ</sequence>
<dbReference type="Proteomes" id="UP001138500">
    <property type="component" value="Unassembled WGS sequence"/>
</dbReference>
<feature type="chain" id="PRO_5040794289" evidence="2">
    <location>
        <begin position="21"/>
        <end position="89"/>
    </location>
</feature>
<evidence type="ECO:0000256" key="2">
    <source>
        <dbReference type="SAM" id="SignalP"/>
    </source>
</evidence>
<evidence type="ECO:0000256" key="1">
    <source>
        <dbReference type="SAM" id="MobiDB-lite"/>
    </source>
</evidence>
<comment type="caution">
    <text evidence="3">The sequence shown here is derived from an EMBL/GenBank/DDBJ whole genome shotgun (WGS) entry which is preliminary data.</text>
</comment>
<reference evidence="3 4" key="2">
    <citation type="journal article" date="2021" name="Curr. Genet.">
        <title>Genetic response to nitrogen starvation in the aggressive Eucalyptus foliar pathogen Teratosphaeria destructans.</title>
        <authorList>
            <person name="Havenga M."/>
            <person name="Wingfield B.D."/>
            <person name="Wingfield M.J."/>
            <person name="Dreyer L.L."/>
            <person name="Roets F."/>
            <person name="Aylward J."/>
        </authorList>
    </citation>
    <scope>NUCLEOTIDE SEQUENCE [LARGE SCALE GENOMIC DNA]</scope>
    <source>
        <strain evidence="3">CMW44962</strain>
    </source>
</reference>
<organism evidence="3 4">
    <name type="scientific">Teratosphaeria destructans</name>
    <dbReference type="NCBI Taxonomy" id="418781"/>
    <lineage>
        <taxon>Eukaryota</taxon>
        <taxon>Fungi</taxon>
        <taxon>Dikarya</taxon>
        <taxon>Ascomycota</taxon>
        <taxon>Pezizomycotina</taxon>
        <taxon>Dothideomycetes</taxon>
        <taxon>Dothideomycetidae</taxon>
        <taxon>Mycosphaerellales</taxon>
        <taxon>Teratosphaeriaceae</taxon>
        <taxon>Teratosphaeria</taxon>
    </lineage>
</organism>
<evidence type="ECO:0000313" key="3">
    <source>
        <dbReference type="EMBL" id="KAH9838867.1"/>
    </source>
</evidence>
<accession>A0A9W7SXG7</accession>
<dbReference type="OrthoDB" id="10446233at2759"/>
<dbReference type="AlphaFoldDB" id="A0A9W7SXG7"/>